<evidence type="ECO:0000256" key="1">
    <source>
        <dbReference type="ARBA" id="ARBA00012513"/>
    </source>
</evidence>
<dbReference type="EMBL" id="GGYP01000299">
    <property type="protein sequence ID" value="MDE45070.1"/>
    <property type="molecule type" value="Transcribed_RNA"/>
</dbReference>
<comment type="catalytic activity">
    <reaction evidence="8">
        <text>L-seryl-[protein] + ATP = O-phospho-L-seryl-[protein] + ADP + H(+)</text>
        <dbReference type="Rhea" id="RHEA:17989"/>
        <dbReference type="Rhea" id="RHEA-COMP:9863"/>
        <dbReference type="Rhea" id="RHEA-COMP:11604"/>
        <dbReference type="ChEBI" id="CHEBI:15378"/>
        <dbReference type="ChEBI" id="CHEBI:29999"/>
        <dbReference type="ChEBI" id="CHEBI:30616"/>
        <dbReference type="ChEBI" id="CHEBI:83421"/>
        <dbReference type="ChEBI" id="CHEBI:456216"/>
        <dbReference type="EC" id="2.7.11.1"/>
    </reaction>
</comment>
<dbReference type="SUPFAM" id="SSF56112">
    <property type="entry name" value="Protein kinase-like (PK-like)"/>
    <property type="match status" value="1"/>
</dbReference>
<keyword evidence="4 9" id="KW-0547">Nucleotide-binding</keyword>
<dbReference type="InterPro" id="IPR008271">
    <property type="entry name" value="Ser/Thr_kinase_AS"/>
</dbReference>
<protein>
    <recommendedName>
        <fullName evidence="1">non-specific serine/threonine protein kinase</fullName>
        <ecNumber evidence="1">2.7.11.1</ecNumber>
    </recommendedName>
</protein>
<dbReference type="PANTHER" id="PTHR24346">
    <property type="entry name" value="MAP/MICROTUBULE AFFINITY-REGULATING KINASE"/>
    <property type="match status" value="1"/>
</dbReference>
<name>A0A6G1S556_9ACAR</name>
<comment type="catalytic activity">
    <reaction evidence="7">
        <text>L-threonyl-[protein] + ATP = O-phospho-L-threonyl-[protein] + ADP + H(+)</text>
        <dbReference type="Rhea" id="RHEA:46608"/>
        <dbReference type="Rhea" id="RHEA-COMP:11060"/>
        <dbReference type="Rhea" id="RHEA-COMP:11605"/>
        <dbReference type="ChEBI" id="CHEBI:15378"/>
        <dbReference type="ChEBI" id="CHEBI:30013"/>
        <dbReference type="ChEBI" id="CHEBI:30616"/>
        <dbReference type="ChEBI" id="CHEBI:61977"/>
        <dbReference type="ChEBI" id="CHEBI:456216"/>
        <dbReference type="EC" id="2.7.11.1"/>
    </reaction>
</comment>
<proteinExistence type="inferred from homology"/>
<evidence type="ECO:0000313" key="12">
    <source>
        <dbReference type="EMBL" id="MDE45070.1"/>
    </source>
</evidence>
<evidence type="ECO:0000256" key="9">
    <source>
        <dbReference type="PROSITE-ProRule" id="PRU10141"/>
    </source>
</evidence>
<dbReference type="InterPro" id="IPR000719">
    <property type="entry name" value="Prot_kinase_dom"/>
</dbReference>
<dbReference type="FunFam" id="1.10.510.10:FF:000571">
    <property type="entry name" value="Maternal embryonic leucine zipper kinase"/>
    <property type="match status" value="1"/>
</dbReference>
<sequence>MANNRLSVALGDDDDICKYYHLHDKKLGEGGFAKVRLATHLRTKQYVAIKCLDKIKLGPELPRIYNEIKCLKKLKHKNIARLYQVFETETVIYLVLEYCQGGELFDYIVKKNRLNENESAQILFDLMRVLDFIHINGFAHRDLKPENVLFDERHQIKLIDFGLAANCSADNMAANKNQAPLGQLSTCCGSITYAAPEVIAGGVYSGTAVDVWSAGVMMYALLIGQLPFNDNSISKLYQKIQAGVQELPEYLSRDACDLLRKMLTVDPRYRITVRDVLSHPWLRNRNSNFTRIHRRLDFNSSQLDDLVVQKCHELFPQISETQLRDLIRADFNYYSTTYHLLQAKCPPRSVGVVKRSMPDEQTIVIPTVAPVPHMVLTPRRNNNNINNNNVVTHTINNNYNDVDASKSNCHASPTKRTRFVTVVNTPRTPRTPPSYLRRLHETKRAPNTCPSKVLTTPICKFKQKVKKSLVKRLIESATPSKLRNRHKKRKEQLYI</sequence>
<evidence type="ECO:0000256" key="2">
    <source>
        <dbReference type="ARBA" id="ARBA00022527"/>
    </source>
</evidence>
<keyword evidence="3" id="KW-0808">Transferase</keyword>
<evidence type="ECO:0000256" key="3">
    <source>
        <dbReference type="ARBA" id="ARBA00022679"/>
    </source>
</evidence>
<dbReference type="GO" id="GO:0035556">
    <property type="term" value="P:intracellular signal transduction"/>
    <property type="evidence" value="ECO:0007669"/>
    <property type="project" value="TreeGrafter"/>
</dbReference>
<keyword evidence="2 10" id="KW-0723">Serine/threonine-protein kinase</keyword>
<feature type="domain" description="Protein kinase" evidence="11">
    <location>
        <begin position="21"/>
        <end position="282"/>
    </location>
</feature>
<feature type="binding site" evidence="9">
    <location>
        <position position="50"/>
    </location>
    <ligand>
        <name>ATP</name>
        <dbReference type="ChEBI" id="CHEBI:30616"/>
    </ligand>
</feature>
<dbReference type="InterPro" id="IPR011009">
    <property type="entry name" value="Kinase-like_dom_sf"/>
</dbReference>
<dbReference type="GO" id="GO:0005524">
    <property type="term" value="F:ATP binding"/>
    <property type="evidence" value="ECO:0007669"/>
    <property type="project" value="UniProtKB-UniRule"/>
</dbReference>
<dbReference type="AlphaFoldDB" id="A0A6G1S556"/>
<evidence type="ECO:0000256" key="10">
    <source>
        <dbReference type="RuleBase" id="RU000304"/>
    </source>
</evidence>
<keyword evidence="5 12" id="KW-0418">Kinase</keyword>
<dbReference type="PROSITE" id="PS00108">
    <property type="entry name" value="PROTEIN_KINASE_ST"/>
    <property type="match status" value="1"/>
</dbReference>
<dbReference type="EC" id="2.7.11.1" evidence="1"/>
<keyword evidence="6 9" id="KW-0067">ATP-binding</keyword>
<dbReference type="Gene3D" id="1.10.510.10">
    <property type="entry name" value="Transferase(Phosphotransferase) domain 1"/>
    <property type="match status" value="1"/>
</dbReference>
<dbReference type="SMART" id="SM00220">
    <property type="entry name" value="S_TKc"/>
    <property type="match status" value="1"/>
</dbReference>
<evidence type="ECO:0000256" key="4">
    <source>
        <dbReference type="ARBA" id="ARBA00022741"/>
    </source>
</evidence>
<dbReference type="PROSITE" id="PS50011">
    <property type="entry name" value="PROTEIN_KINASE_DOM"/>
    <property type="match status" value="1"/>
</dbReference>
<evidence type="ECO:0000256" key="8">
    <source>
        <dbReference type="ARBA" id="ARBA00048679"/>
    </source>
</evidence>
<evidence type="ECO:0000256" key="7">
    <source>
        <dbReference type="ARBA" id="ARBA00047899"/>
    </source>
</evidence>
<reference evidence="12" key="1">
    <citation type="submission" date="2018-10" db="EMBL/GenBank/DDBJ databases">
        <title>Transcriptome assembly of Aceria tosichella (Wheat curl mite) Type 2.</title>
        <authorList>
            <person name="Scully E.D."/>
            <person name="Geib S.M."/>
            <person name="Palmer N.A."/>
            <person name="Gupta A.K."/>
            <person name="Sarath G."/>
            <person name="Tatineni S."/>
        </authorList>
    </citation>
    <scope>NUCLEOTIDE SEQUENCE</scope>
    <source>
        <strain evidence="12">LincolnNE</strain>
    </source>
</reference>
<organism evidence="12">
    <name type="scientific">Aceria tosichella</name>
    <name type="common">wheat curl mite</name>
    <dbReference type="NCBI Taxonomy" id="561515"/>
    <lineage>
        <taxon>Eukaryota</taxon>
        <taxon>Metazoa</taxon>
        <taxon>Ecdysozoa</taxon>
        <taxon>Arthropoda</taxon>
        <taxon>Chelicerata</taxon>
        <taxon>Arachnida</taxon>
        <taxon>Acari</taxon>
        <taxon>Acariformes</taxon>
        <taxon>Trombidiformes</taxon>
        <taxon>Prostigmata</taxon>
        <taxon>Eupodina</taxon>
        <taxon>Eriophyoidea</taxon>
        <taxon>Eriophyidae</taxon>
        <taxon>Eriophyinae</taxon>
        <taxon>Aceriini</taxon>
        <taxon>Aceria</taxon>
    </lineage>
</organism>
<gene>
    <name evidence="12" type="primary">Melk</name>
    <name evidence="12" type="ORF">g.20998</name>
</gene>
<dbReference type="FunFam" id="3.30.200.20:FF:000003">
    <property type="entry name" value="Non-specific serine/threonine protein kinase"/>
    <property type="match status" value="1"/>
</dbReference>
<dbReference type="PROSITE" id="PS00107">
    <property type="entry name" value="PROTEIN_KINASE_ATP"/>
    <property type="match status" value="1"/>
</dbReference>
<accession>A0A6G1S556</accession>
<evidence type="ECO:0000256" key="5">
    <source>
        <dbReference type="ARBA" id="ARBA00022777"/>
    </source>
</evidence>
<dbReference type="Pfam" id="PF00069">
    <property type="entry name" value="Pkinase"/>
    <property type="match status" value="1"/>
</dbReference>
<comment type="similarity">
    <text evidence="10">Belongs to the protein kinase superfamily.</text>
</comment>
<evidence type="ECO:0000256" key="6">
    <source>
        <dbReference type="ARBA" id="ARBA00022840"/>
    </source>
</evidence>
<dbReference type="GO" id="GO:0005737">
    <property type="term" value="C:cytoplasm"/>
    <property type="evidence" value="ECO:0007669"/>
    <property type="project" value="TreeGrafter"/>
</dbReference>
<dbReference type="PANTHER" id="PTHR24346:SF30">
    <property type="entry name" value="MATERNAL EMBRYONIC LEUCINE ZIPPER KINASE"/>
    <property type="match status" value="1"/>
</dbReference>
<dbReference type="GO" id="GO:0004674">
    <property type="term" value="F:protein serine/threonine kinase activity"/>
    <property type="evidence" value="ECO:0007669"/>
    <property type="project" value="UniProtKB-KW"/>
</dbReference>
<dbReference type="InterPro" id="IPR017441">
    <property type="entry name" value="Protein_kinase_ATP_BS"/>
</dbReference>
<evidence type="ECO:0000259" key="11">
    <source>
        <dbReference type="PROSITE" id="PS50011"/>
    </source>
</evidence>